<dbReference type="PANTHER" id="PTHR34072">
    <property type="entry name" value="ENZYMATIC POLYPROTEIN-RELATED"/>
    <property type="match status" value="1"/>
</dbReference>
<evidence type="ECO:0000313" key="9">
    <source>
        <dbReference type="EMBL" id="RVW12389.1"/>
    </source>
</evidence>
<keyword evidence="6" id="KW-0695">RNA-directed DNA polymerase</keyword>
<dbReference type="PANTHER" id="PTHR34072:SF57">
    <property type="entry name" value="RNA-DIRECTED DNA POLYMERASE"/>
    <property type="match status" value="1"/>
</dbReference>
<evidence type="ECO:0000256" key="5">
    <source>
        <dbReference type="ARBA" id="ARBA00022801"/>
    </source>
</evidence>
<gene>
    <name evidence="9" type="primary">pol_625</name>
    <name evidence="9" type="ORF">CK203_099455</name>
</gene>
<evidence type="ECO:0000256" key="3">
    <source>
        <dbReference type="ARBA" id="ARBA00022722"/>
    </source>
</evidence>
<feature type="region of interest" description="Disordered" evidence="7">
    <location>
        <begin position="361"/>
        <end position="478"/>
    </location>
</feature>
<dbReference type="FunFam" id="3.10.20.370:FF:000001">
    <property type="entry name" value="Retrovirus-related Pol polyprotein from transposon 17.6-like protein"/>
    <property type="match status" value="1"/>
</dbReference>
<keyword evidence="1" id="KW-0808">Transferase</keyword>
<feature type="compositionally biased region" description="Pro residues" evidence="7">
    <location>
        <begin position="386"/>
        <end position="400"/>
    </location>
</feature>
<evidence type="ECO:0000256" key="2">
    <source>
        <dbReference type="ARBA" id="ARBA00022695"/>
    </source>
</evidence>
<evidence type="ECO:0000256" key="7">
    <source>
        <dbReference type="SAM" id="MobiDB-lite"/>
    </source>
</evidence>
<dbReference type="InterPro" id="IPR012337">
    <property type="entry name" value="RNaseH-like_sf"/>
</dbReference>
<keyword evidence="5" id="KW-0378">Hydrolase</keyword>
<dbReference type="GO" id="GO:0016787">
    <property type="term" value="F:hydrolase activity"/>
    <property type="evidence" value="ECO:0007669"/>
    <property type="project" value="UniProtKB-KW"/>
</dbReference>
<proteinExistence type="predicted"/>
<evidence type="ECO:0000259" key="8">
    <source>
        <dbReference type="Pfam" id="PF17917"/>
    </source>
</evidence>
<dbReference type="GO" id="GO:0003964">
    <property type="term" value="F:RNA-directed DNA polymerase activity"/>
    <property type="evidence" value="ECO:0007669"/>
    <property type="project" value="UniProtKB-KW"/>
</dbReference>
<feature type="compositionally biased region" description="Pro residues" evidence="7">
    <location>
        <begin position="408"/>
        <end position="421"/>
    </location>
</feature>
<sequence>MYDASDFAIGAVLGQRDDGKPYVTYYASKTLNEAQRNYTTTEKELLAVVFALDKFRAYFVGSFIIVFTDHSALKDKKGVENVVADHFQEKAPWYAHIANYLVTGEVPNQIIRKCVPEEEQQGILSHCHENACGGHFASQETAMKAIISDGGTHFCNKPFETLLAKYGVKHKVATPYHPQTSETAYKTILGISPYRLVYGKACHLLVEVEYKAWWAIKRLNMDLIKAGAKRCLDLNEMEELRNDAYINSKVAKQRMKKWHDQLISNKEFRKGQRVLLYDSRLHIFPGKLKSRWIGPFIIHQEELQENRKKLLRADAIPLLSPDYYARYWSTGGYPAEPQHEHKHFCREIFTLDKWTSMTAYGGADQGAPVGPEQPEEPVEPLADTQPPAPVVAPSKPPPEIPSSAPQATPQPPPVIPPPSAPSPSTEPRVAIPIIDPSFSAGADSYHSGPAHYHPEADPASSRITSAPEHDIPSSSEPS</sequence>
<dbReference type="InterPro" id="IPR036397">
    <property type="entry name" value="RNaseH_sf"/>
</dbReference>
<keyword evidence="3" id="KW-0540">Nuclease</keyword>
<keyword evidence="4" id="KW-0255">Endonuclease</keyword>
<feature type="domain" description="Reverse transcriptase RNase H-like" evidence="8">
    <location>
        <begin position="2"/>
        <end position="81"/>
    </location>
</feature>
<reference evidence="9 10" key="1">
    <citation type="journal article" date="2018" name="PLoS Genet.">
        <title>Population sequencing reveals clonal diversity and ancestral inbreeding in the grapevine cultivar Chardonnay.</title>
        <authorList>
            <person name="Roach M.J."/>
            <person name="Johnson D.L."/>
            <person name="Bohlmann J."/>
            <person name="van Vuuren H.J."/>
            <person name="Jones S.J."/>
            <person name="Pretorius I.S."/>
            <person name="Schmidt S.A."/>
            <person name="Borneman A.R."/>
        </authorList>
    </citation>
    <scope>NUCLEOTIDE SEQUENCE [LARGE SCALE GENOMIC DNA]</scope>
    <source>
        <strain evidence="10">cv. Chardonnay</strain>
        <tissue evidence="9">Leaf</tissue>
    </source>
</reference>
<dbReference type="InterPro" id="IPR041373">
    <property type="entry name" value="RT_RNaseH"/>
</dbReference>
<protein>
    <submittedName>
        <fullName evidence="9">Retrovirus-related Pol polyprotein from transposon opus</fullName>
    </submittedName>
</protein>
<comment type="caution">
    <text evidence="9">The sequence shown here is derived from an EMBL/GenBank/DDBJ whole genome shotgun (WGS) entry which is preliminary data.</text>
</comment>
<organism evidence="9 10">
    <name type="scientific">Vitis vinifera</name>
    <name type="common">Grape</name>
    <dbReference type="NCBI Taxonomy" id="29760"/>
    <lineage>
        <taxon>Eukaryota</taxon>
        <taxon>Viridiplantae</taxon>
        <taxon>Streptophyta</taxon>
        <taxon>Embryophyta</taxon>
        <taxon>Tracheophyta</taxon>
        <taxon>Spermatophyta</taxon>
        <taxon>Magnoliopsida</taxon>
        <taxon>eudicotyledons</taxon>
        <taxon>Gunneridae</taxon>
        <taxon>Pentapetalae</taxon>
        <taxon>rosids</taxon>
        <taxon>Vitales</taxon>
        <taxon>Vitaceae</taxon>
        <taxon>Viteae</taxon>
        <taxon>Vitis</taxon>
    </lineage>
</organism>
<dbReference type="Gene3D" id="3.30.420.10">
    <property type="entry name" value="Ribonuclease H-like superfamily/Ribonuclease H"/>
    <property type="match status" value="1"/>
</dbReference>
<dbReference type="GO" id="GO:0004519">
    <property type="term" value="F:endonuclease activity"/>
    <property type="evidence" value="ECO:0007669"/>
    <property type="project" value="UniProtKB-KW"/>
</dbReference>
<dbReference type="CDD" id="cd09274">
    <property type="entry name" value="RNase_HI_RT_Ty3"/>
    <property type="match status" value="1"/>
</dbReference>
<dbReference type="Proteomes" id="UP000288805">
    <property type="component" value="Unassembled WGS sequence"/>
</dbReference>
<dbReference type="SUPFAM" id="SSF56672">
    <property type="entry name" value="DNA/RNA polymerases"/>
    <property type="match status" value="1"/>
</dbReference>
<name>A0A438BN80_VITVI</name>
<dbReference type="AlphaFoldDB" id="A0A438BN80"/>
<evidence type="ECO:0000256" key="4">
    <source>
        <dbReference type="ARBA" id="ARBA00022759"/>
    </source>
</evidence>
<dbReference type="Pfam" id="PF17917">
    <property type="entry name" value="RT_RNaseH"/>
    <property type="match status" value="1"/>
</dbReference>
<dbReference type="SUPFAM" id="SSF53098">
    <property type="entry name" value="Ribonuclease H-like"/>
    <property type="match status" value="1"/>
</dbReference>
<evidence type="ECO:0000313" key="10">
    <source>
        <dbReference type="Proteomes" id="UP000288805"/>
    </source>
</evidence>
<dbReference type="InterPro" id="IPR043502">
    <property type="entry name" value="DNA/RNA_pol_sf"/>
</dbReference>
<accession>A0A438BN80</accession>
<dbReference type="EMBL" id="QGNW01002706">
    <property type="protein sequence ID" value="RVW12389.1"/>
    <property type="molecule type" value="Genomic_DNA"/>
</dbReference>
<evidence type="ECO:0000256" key="6">
    <source>
        <dbReference type="ARBA" id="ARBA00022918"/>
    </source>
</evidence>
<evidence type="ECO:0000256" key="1">
    <source>
        <dbReference type="ARBA" id="ARBA00022679"/>
    </source>
</evidence>
<dbReference type="GO" id="GO:0003676">
    <property type="term" value="F:nucleic acid binding"/>
    <property type="evidence" value="ECO:0007669"/>
    <property type="project" value="InterPro"/>
</dbReference>
<keyword evidence="2" id="KW-0548">Nucleotidyltransferase</keyword>